<dbReference type="RefSeq" id="WP_213517393.1">
    <property type="nucleotide sequence ID" value="NZ_BOSE01000006.1"/>
</dbReference>
<evidence type="ECO:0000313" key="1">
    <source>
        <dbReference type="EMBL" id="GIP17750.1"/>
    </source>
</evidence>
<dbReference type="Proteomes" id="UP000683139">
    <property type="component" value="Unassembled WGS sequence"/>
</dbReference>
<organism evidence="1 2">
    <name type="scientific">Paenibacillus montaniterrae</name>
    <dbReference type="NCBI Taxonomy" id="429341"/>
    <lineage>
        <taxon>Bacteria</taxon>
        <taxon>Bacillati</taxon>
        <taxon>Bacillota</taxon>
        <taxon>Bacilli</taxon>
        <taxon>Bacillales</taxon>
        <taxon>Paenibacillaceae</taxon>
        <taxon>Paenibacillus</taxon>
    </lineage>
</organism>
<reference evidence="1" key="1">
    <citation type="submission" date="2021-03" db="EMBL/GenBank/DDBJ databases">
        <title>Antimicrobial resistance genes in bacteria isolated from Japanese honey, and their potential for conferring macrolide and lincosamide resistance in the American foulbrood pathogen Paenibacillus larvae.</title>
        <authorList>
            <person name="Okamoto M."/>
            <person name="Kumagai M."/>
            <person name="Kanamori H."/>
            <person name="Takamatsu D."/>
        </authorList>
    </citation>
    <scope>NUCLEOTIDE SEQUENCE</scope>
    <source>
        <strain evidence="1">J40TS1</strain>
    </source>
</reference>
<protein>
    <recommendedName>
        <fullName evidence="3">Antitoxin SocA-like Panacea domain-containing protein</fullName>
    </recommendedName>
</protein>
<name>A0A920CYT6_9BACL</name>
<dbReference type="AlphaFoldDB" id="A0A920CYT6"/>
<proteinExistence type="predicted"/>
<keyword evidence="2" id="KW-1185">Reference proteome</keyword>
<dbReference type="EMBL" id="BOSE01000006">
    <property type="protein sequence ID" value="GIP17750.1"/>
    <property type="molecule type" value="Genomic_DNA"/>
</dbReference>
<evidence type="ECO:0000313" key="2">
    <source>
        <dbReference type="Proteomes" id="UP000683139"/>
    </source>
</evidence>
<accession>A0A920CYT6</accession>
<evidence type="ECO:0008006" key="3">
    <source>
        <dbReference type="Google" id="ProtNLM"/>
    </source>
</evidence>
<gene>
    <name evidence="1" type="ORF">J40TS1_33920</name>
</gene>
<sequence>MSMRKFADHVIAVANLEGDRISNLQLQKIMYFAVGDFIIENGITPQLRRMYDEPFEAWTYGPVVRSQYFRFSGFGRYPIFSDGNYDVDYEDFDKHIIKYLDENINVLVEESHEHSTWWNNKEKIARQEKVVYSLENIANDFSE</sequence>
<comment type="caution">
    <text evidence="1">The sequence shown here is derived from an EMBL/GenBank/DDBJ whole genome shotgun (WGS) entry which is preliminary data.</text>
</comment>